<dbReference type="Proteomes" id="UP001341281">
    <property type="component" value="Chromosome 06"/>
</dbReference>
<evidence type="ECO:0000256" key="1">
    <source>
        <dbReference type="ARBA" id="ARBA00022670"/>
    </source>
</evidence>
<dbReference type="InterPro" id="IPR039537">
    <property type="entry name" value="Retrotran_Ty1/copia-like"/>
</dbReference>
<evidence type="ECO:0000259" key="2">
    <source>
        <dbReference type="PROSITE" id="PS50994"/>
    </source>
</evidence>
<organism evidence="3 4">
    <name type="scientific">Paspalum notatum var. saurae</name>
    <dbReference type="NCBI Taxonomy" id="547442"/>
    <lineage>
        <taxon>Eukaryota</taxon>
        <taxon>Viridiplantae</taxon>
        <taxon>Streptophyta</taxon>
        <taxon>Embryophyta</taxon>
        <taxon>Tracheophyta</taxon>
        <taxon>Spermatophyta</taxon>
        <taxon>Magnoliopsida</taxon>
        <taxon>Liliopsida</taxon>
        <taxon>Poales</taxon>
        <taxon>Poaceae</taxon>
        <taxon>PACMAD clade</taxon>
        <taxon>Panicoideae</taxon>
        <taxon>Andropogonodae</taxon>
        <taxon>Paspaleae</taxon>
        <taxon>Paspalinae</taxon>
        <taxon>Paspalum</taxon>
    </lineage>
</organism>
<dbReference type="PANTHER" id="PTHR42648">
    <property type="entry name" value="TRANSPOSASE, PUTATIVE-RELATED"/>
    <property type="match status" value="1"/>
</dbReference>
<dbReference type="Pfam" id="PF22936">
    <property type="entry name" value="Pol_BBD"/>
    <property type="match status" value="1"/>
</dbReference>
<evidence type="ECO:0000313" key="4">
    <source>
        <dbReference type="Proteomes" id="UP001341281"/>
    </source>
</evidence>
<keyword evidence="1" id="KW-0378">Hydrolase</keyword>
<protein>
    <recommendedName>
        <fullName evidence="2">Integrase catalytic domain-containing protein</fullName>
    </recommendedName>
</protein>
<dbReference type="InterPro" id="IPR001584">
    <property type="entry name" value="Integrase_cat-core"/>
</dbReference>
<feature type="domain" description="Integrase catalytic" evidence="2">
    <location>
        <begin position="176"/>
        <end position="212"/>
    </location>
</feature>
<dbReference type="GO" id="GO:0006508">
    <property type="term" value="P:proteolysis"/>
    <property type="evidence" value="ECO:0007669"/>
    <property type="project" value="UniProtKB-KW"/>
</dbReference>
<dbReference type="Pfam" id="PF13976">
    <property type="entry name" value="gag_pre-integrs"/>
    <property type="match status" value="1"/>
</dbReference>
<reference evidence="3 4" key="1">
    <citation type="submission" date="2024-02" db="EMBL/GenBank/DDBJ databases">
        <title>High-quality chromosome-scale genome assembly of Pensacola bahiagrass (Paspalum notatum Flugge var. saurae).</title>
        <authorList>
            <person name="Vega J.M."/>
            <person name="Podio M."/>
            <person name="Orjuela J."/>
            <person name="Siena L.A."/>
            <person name="Pessino S.C."/>
            <person name="Combes M.C."/>
            <person name="Mariac C."/>
            <person name="Albertini E."/>
            <person name="Pupilli F."/>
            <person name="Ortiz J.P.A."/>
            <person name="Leblanc O."/>
        </authorList>
    </citation>
    <scope>NUCLEOTIDE SEQUENCE [LARGE SCALE GENOMIC DNA]</scope>
    <source>
        <strain evidence="3">R1</strain>
        <tissue evidence="3">Leaf</tissue>
    </source>
</reference>
<dbReference type="PROSITE" id="PS50994">
    <property type="entry name" value="INTEGRASE"/>
    <property type="match status" value="1"/>
</dbReference>
<sequence>MQDGGLENIWFMDSGCSRHMTSNHRWFSSLTPVSSSEHIIFEDKGTGKVKGVGAVPVSESFILWDVALVGNLGYNLLSVLQLFEEGYEVRFKKGFFYVDFSSSSGPSRCLVAGPSSDLWKWHRRLGHLSFDLLAKLSSLDLIRGLPKLKSERDLVCHPCHHRKMVAASHIPVNQVMTARPRKLLHMDTVGPSQVRSVGGKWYVLVIVDDFSR</sequence>
<dbReference type="EMBL" id="CP144750">
    <property type="protein sequence ID" value="WVZ83018.1"/>
    <property type="molecule type" value="Genomic_DNA"/>
</dbReference>
<dbReference type="PANTHER" id="PTHR42648:SF21">
    <property type="entry name" value="CYSTEINE-RICH RLK (RECEPTOR-LIKE PROTEIN KINASE) 8"/>
    <property type="match status" value="1"/>
</dbReference>
<accession>A0AAQ3U0K0</accession>
<keyword evidence="4" id="KW-1185">Reference proteome</keyword>
<name>A0AAQ3U0K0_PASNO</name>
<proteinExistence type="predicted"/>
<dbReference type="AlphaFoldDB" id="A0AAQ3U0K0"/>
<gene>
    <name evidence="3" type="ORF">U9M48_030207</name>
</gene>
<keyword evidence="1" id="KW-0645">Protease</keyword>
<dbReference type="GO" id="GO:0015074">
    <property type="term" value="P:DNA integration"/>
    <property type="evidence" value="ECO:0007669"/>
    <property type="project" value="InterPro"/>
</dbReference>
<evidence type="ECO:0000313" key="3">
    <source>
        <dbReference type="EMBL" id="WVZ83018.1"/>
    </source>
</evidence>
<dbReference type="GO" id="GO:0008233">
    <property type="term" value="F:peptidase activity"/>
    <property type="evidence" value="ECO:0007669"/>
    <property type="project" value="UniProtKB-KW"/>
</dbReference>
<dbReference type="InterPro" id="IPR054722">
    <property type="entry name" value="PolX-like_BBD"/>
</dbReference>
<dbReference type="InterPro" id="IPR025724">
    <property type="entry name" value="GAG-pre-integrase_dom"/>
</dbReference>